<dbReference type="GO" id="GO:0045927">
    <property type="term" value="P:positive regulation of growth"/>
    <property type="evidence" value="ECO:0007669"/>
    <property type="project" value="InterPro"/>
</dbReference>
<protein>
    <recommendedName>
        <fullName evidence="5">DUF668 domain-containing protein</fullName>
    </recommendedName>
</protein>
<reference evidence="4" key="1">
    <citation type="submission" date="2018-02" db="EMBL/GenBank/DDBJ databases">
        <authorList>
            <person name="Cohen D.B."/>
            <person name="Kent A.D."/>
        </authorList>
    </citation>
    <scope>NUCLEOTIDE SEQUENCE</scope>
</reference>
<dbReference type="Pfam" id="PF05003">
    <property type="entry name" value="DUF668"/>
    <property type="match status" value="1"/>
</dbReference>
<sequence>MGGACSGGMPKHDDEKVDGTSKTIKSISRHKGYRNLNSDEHDSGKKPSPKQLASDSMPSTPSTRPTRPKPATPPRMTKCITQGHPSDVGHDNNCLLKDIFVRYLGSLNEIFVIPMTGANFGNGSFMLLDNSESRMNSLYRSGKWECLAWFSKHEQEWSSSYPFHKGILDTFKNQLKPNPNIGYPGMASRGSSMSILAFEVANTIVKGVNLLQSLSEEYIQVMKREILHSEVVLQLVSTDMKELLSFVAADKRQEFEVFSQEVIRFGDQCKDSQWHNLGRYFSRLDSDYASHKQLKVKAETSIQELTALALHTSELYHELNAFERFEQDYRRKIEEAESLNLPRGGEGFTIFESELKEQRKLVKNLKKKSLWYRNLDEIVPKLRDVVTCIHQALREAFGNSGKTLVSEKTHKGPQRLGEAGLALHYANVINQINVIASRPTYLPPNMKDQLYRALPTSVKTALRSRLQAVDPKEQVKAEMEKNLKWLVPVATNTIKAHQGFGWVGEWANASSELTKNSSNMIRIQTLYYADKQKTDEYILELVTLLHRVISLIRRRDHGFKPQPLRSPTRKALDFHSKMQHFLSMNCSSKIHGIQLSQEDRNLLDEVIGSLRAPGISKSQEFGMAKKRGTSVWPLSRSTGSSPTRELGARQDFKTDAMDIMDGLEYIFSEAY</sequence>
<evidence type="ECO:0000313" key="4">
    <source>
        <dbReference type="EMBL" id="SPC89569.1"/>
    </source>
</evidence>
<dbReference type="InterPro" id="IPR045021">
    <property type="entry name" value="PSI1/2/3"/>
</dbReference>
<dbReference type="InterPro" id="IPR007700">
    <property type="entry name" value="DUF668"/>
</dbReference>
<dbReference type="EMBL" id="OIVN01001079">
    <property type="protein sequence ID" value="SPC89569.1"/>
    <property type="molecule type" value="Genomic_DNA"/>
</dbReference>
<dbReference type="Pfam" id="PF11961">
    <property type="entry name" value="DUF3475"/>
    <property type="match status" value="1"/>
</dbReference>
<gene>
    <name evidence="4" type="ORF">FSB_LOCUS17451</name>
</gene>
<dbReference type="AlphaFoldDB" id="A0A2N9FRK9"/>
<dbReference type="PANTHER" id="PTHR31730">
    <property type="entry name" value="OS01G0873900 PROTEIN"/>
    <property type="match status" value="1"/>
</dbReference>
<organism evidence="4">
    <name type="scientific">Fagus sylvatica</name>
    <name type="common">Beechnut</name>
    <dbReference type="NCBI Taxonomy" id="28930"/>
    <lineage>
        <taxon>Eukaryota</taxon>
        <taxon>Viridiplantae</taxon>
        <taxon>Streptophyta</taxon>
        <taxon>Embryophyta</taxon>
        <taxon>Tracheophyta</taxon>
        <taxon>Spermatophyta</taxon>
        <taxon>Magnoliopsida</taxon>
        <taxon>eudicotyledons</taxon>
        <taxon>Gunneridae</taxon>
        <taxon>Pentapetalae</taxon>
        <taxon>rosids</taxon>
        <taxon>fabids</taxon>
        <taxon>Fagales</taxon>
        <taxon>Fagaceae</taxon>
        <taxon>Fagus</taxon>
    </lineage>
</organism>
<feature type="domain" description="DUF668" evidence="2">
    <location>
        <begin position="415"/>
        <end position="495"/>
    </location>
</feature>
<feature type="region of interest" description="Disordered" evidence="1">
    <location>
        <begin position="1"/>
        <end position="84"/>
    </location>
</feature>
<feature type="compositionally biased region" description="Basic and acidic residues" evidence="1">
    <location>
        <begin position="10"/>
        <end position="19"/>
    </location>
</feature>
<evidence type="ECO:0000256" key="1">
    <source>
        <dbReference type="SAM" id="MobiDB-lite"/>
    </source>
</evidence>
<accession>A0A2N9FRK9</accession>
<feature type="domain" description="DUF3475" evidence="3">
    <location>
        <begin position="195"/>
        <end position="251"/>
    </location>
</feature>
<proteinExistence type="predicted"/>
<evidence type="ECO:0000259" key="2">
    <source>
        <dbReference type="Pfam" id="PF05003"/>
    </source>
</evidence>
<dbReference type="PANTHER" id="PTHR31730:SF18">
    <property type="entry name" value="PROTEIN PSK SIMULATOR 2"/>
    <property type="match status" value="1"/>
</dbReference>
<dbReference type="InterPro" id="IPR021864">
    <property type="entry name" value="DUF3475"/>
</dbReference>
<evidence type="ECO:0008006" key="5">
    <source>
        <dbReference type="Google" id="ProtNLM"/>
    </source>
</evidence>
<evidence type="ECO:0000259" key="3">
    <source>
        <dbReference type="Pfam" id="PF11961"/>
    </source>
</evidence>
<name>A0A2N9FRK9_FAGSY</name>
<feature type="compositionally biased region" description="Low complexity" evidence="1">
    <location>
        <begin position="56"/>
        <end position="65"/>
    </location>
</feature>